<gene>
    <name evidence="1" type="ORF">K437DRAFT_253366</name>
</gene>
<dbReference type="EMBL" id="JMSN01000004">
    <property type="protein sequence ID" value="KDN53042.1"/>
    <property type="molecule type" value="Genomic_DNA"/>
</dbReference>
<dbReference type="InParanoid" id="A0A066WGD3"/>
<dbReference type="GeneID" id="25263556"/>
<dbReference type="Proteomes" id="UP000027361">
    <property type="component" value="Unassembled WGS sequence"/>
</dbReference>
<dbReference type="HOGENOM" id="CLU_2211792_0_0_1"/>
<organism evidence="1 2">
    <name type="scientific">Tilletiaria anomala (strain ATCC 24038 / CBS 436.72 / UBC 951)</name>
    <dbReference type="NCBI Taxonomy" id="1037660"/>
    <lineage>
        <taxon>Eukaryota</taxon>
        <taxon>Fungi</taxon>
        <taxon>Dikarya</taxon>
        <taxon>Basidiomycota</taxon>
        <taxon>Ustilaginomycotina</taxon>
        <taxon>Exobasidiomycetes</taxon>
        <taxon>Georgefischeriales</taxon>
        <taxon>Tilletiariaceae</taxon>
        <taxon>Tilletiaria</taxon>
    </lineage>
</organism>
<protein>
    <submittedName>
        <fullName evidence="1">Uncharacterized protein</fullName>
    </submittedName>
</protein>
<keyword evidence="2" id="KW-1185">Reference proteome</keyword>
<evidence type="ECO:0000313" key="1">
    <source>
        <dbReference type="EMBL" id="KDN53042.1"/>
    </source>
</evidence>
<proteinExistence type="predicted"/>
<evidence type="ECO:0000313" key="2">
    <source>
        <dbReference type="Proteomes" id="UP000027361"/>
    </source>
</evidence>
<dbReference type="AlphaFoldDB" id="A0A066WGD3"/>
<accession>A0A066WGD3</accession>
<reference evidence="1 2" key="1">
    <citation type="submission" date="2014-05" db="EMBL/GenBank/DDBJ databases">
        <title>Draft genome sequence of a rare smut relative, Tilletiaria anomala UBC 951.</title>
        <authorList>
            <consortium name="DOE Joint Genome Institute"/>
            <person name="Toome M."/>
            <person name="Kuo A."/>
            <person name="Henrissat B."/>
            <person name="Lipzen A."/>
            <person name="Tritt A."/>
            <person name="Yoshinaga Y."/>
            <person name="Zane M."/>
            <person name="Barry K."/>
            <person name="Grigoriev I.V."/>
            <person name="Spatafora J.W."/>
            <person name="Aimea M.C."/>
        </authorList>
    </citation>
    <scope>NUCLEOTIDE SEQUENCE [LARGE SCALE GENOMIC DNA]</scope>
    <source>
        <strain evidence="1 2">UBC 951</strain>
    </source>
</reference>
<sequence length="107" mass="11380">MAPKADPVPGIGCIQAGNTFPFHLVPSALLPQRERVPVVSASVARGPNTKLGTISSPFNQFTYLNPPVLCSYQPAKLSTASTRNQQHATPEIFEAKSLRAFAMGADS</sequence>
<dbReference type="RefSeq" id="XP_013245881.1">
    <property type="nucleotide sequence ID" value="XM_013390427.1"/>
</dbReference>
<name>A0A066WGD3_TILAU</name>
<comment type="caution">
    <text evidence="1">The sequence shown here is derived from an EMBL/GenBank/DDBJ whole genome shotgun (WGS) entry which is preliminary data.</text>
</comment>